<sequence length="111" mass="12875">MQHMISTWGCRNSEFISRERNKASRGRENQEPERKERVRGGGKRNPVREKERERLTAEEGSLKKVAREGGRERESGVKEQRLHVAVEGAIPSWRGTNFQGMWADRGQQTEQ</sequence>
<comment type="caution">
    <text evidence="2">The sequence shown here is derived from an EMBL/GenBank/DDBJ whole genome shotgun (WGS) entry which is preliminary data.</text>
</comment>
<protein>
    <submittedName>
        <fullName evidence="2">Uncharacterized protein</fullName>
    </submittedName>
</protein>
<proteinExistence type="predicted"/>
<dbReference type="EMBL" id="JAHRIQ010108412">
    <property type="protein sequence ID" value="MEQ2256942.1"/>
    <property type="molecule type" value="Genomic_DNA"/>
</dbReference>
<accession>A0ABV0VL46</accession>
<organism evidence="2 3">
    <name type="scientific">Ilyodon furcidens</name>
    <name type="common">goldbreast splitfin</name>
    <dbReference type="NCBI Taxonomy" id="33524"/>
    <lineage>
        <taxon>Eukaryota</taxon>
        <taxon>Metazoa</taxon>
        <taxon>Chordata</taxon>
        <taxon>Craniata</taxon>
        <taxon>Vertebrata</taxon>
        <taxon>Euteleostomi</taxon>
        <taxon>Actinopterygii</taxon>
        <taxon>Neopterygii</taxon>
        <taxon>Teleostei</taxon>
        <taxon>Neoteleostei</taxon>
        <taxon>Acanthomorphata</taxon>
        <taxon>Ovalentaria</taxon>
        <taxon>Atherinomorphae</taxon>
        <taxon>Cyprinodontiformes</taxon>
        <taxon>Goodeidae</taxon>
        <taxon>Ilyodon</taxon>
    </lineage>
</organism>
<keyword evidence="3" id="KW-1185">Reference proteome</keyword>
<feature type="compositionally biased region" description="Basic and acidic residues" evidence="1">
    <location>
        <begin position="16"/>
        <end position="39"/>
    </location>
</feature>
<reference evidence="2 3" key="1">
    <citation type="submission" date="2021-06" db="EMBL/GenBank/DDBJ databases">
        <authorList>
            <person name="Palmer J.M."/>
        </authorList>
    </citation>
    <scope>NUCLEOTIDE SEQUENCE [LARGE SCALE GENOMIC DNA]</scope>
    <source>
        <strain evidence="3">if_2019</strain>
        <tissue evidence="2">Muscle</tissue>
    </source>
</reference>
<name>A0ABV0VL46_9TELE</name>
<evidence type="ECO:0000313" key="2">
    <source>
        <dbReference type="EMBL" id="MEQ2256942.1"/>
    </source>
</evidence>
<evidence type="ECO:0000256" key="1">
    <source>
        <dbReference type="SAM" id="MobiDB-lite"/>
    </source>
</evidence>
<dbReference type="Proteomes" id="UP001482620">
    <property type="component" value="Unassembled WGS sequence"/>
</dbReference>
<evidence type="ECO:0000313" key="3">
    <source>
        <dbReference type="Proteomes" id="UP001482620"/>
    </source>
</evidence>
<feature type="compositionally biased region" description="Basic and acidic residues" evidence="1">
    <location>
        <begin position="46"/>
        <end position="79"/>
    </location>
</feature>
<gene>
    <name evidence="2" type="ORF">ILYODFUR_029287</name>
</gene>
<feature type="region of interest" description="Disordered" evidence="1">
    <location>
        <begin position="1"/>
        <end position="79"/>
    </location>
</feature>